<evidence type="ECO:0000256" key="3">
    <source>
        <dbReference type="ARBA" id="ARBA00022723"/>
    </source>
</evidence>
<dbReference type="SUPFAM" id="SSF50249">
    <property type="entry name" value="Nucleic acid-binding proteins"/>
    <property type="match status" value="1"/>
</dbReference>
<evidence type="ECO:0000259" key="11">
    <source>
        <dbReference type="PROSITE" id="PS50936"/>
    </source>
</evidence>
<keyword evidence="8 10" id="KW-0694">RNA-binding</keyword>
<dbReference type="NCBIfam" id="TIGR00157">
    <property type="entry name" value="ribosome small subunit-dependent GTPase A"/>
    <property type="match status" value="1"/>
</dbReference>
<dbReference type="Pfam" id="PF03193">
    <property type="entry name" value="RsgA_GTPase"/>
    <property type="match status" value="1"/>
</dbReference>
<keyword evidence="4 10" id="KW-0699">rRNA-binding</keyword>
<keyword evidence="14" id="KW-1185">Reference proteome</keyword>
<dbReference type="InterPro" id="IPR027417">
    <property type="entry name" value="P-loop_NTPase"/>
</dbReference>
<comment type="subunit">
    <text evidence="10">Monomer. Associates with 30S ribosomal subunit, binds 16S rRNA.</text>
</comment>
<keyword evidence="7 10" id="KW-0862">Zinc</keyword>
<dbReference type="PANTHER" id="PTHR32120:SF11">
    <property type="entry name" value="SMALL RIBOSOMAL SUBUNIT BIOGENESIS GTPASE RSGA 1, MITOCHONDRIAL-RELATED"/>
    <property type="match status" value="1"/>
</dbReference>
<dbReference type="InterPro" id="IPR012340">
    <property type="entry name" value="NA-bd_OB-fold"/>
</dbReference>
<dbReference type="GO" id="GO:0019843">
    <property type="term" value="F:rRNA binding"/>
    <property type="evidence" value="ECO:0007669"/>
    <property type="project" value="UniProtKB-KW"/>
</dbReference>
<evidence type="ECO:0000256" key="1">
    <source>
        <dbReference type="ARBA" id="ARBA00022490"/>
    </source>
</evidence>
<keyword evidence="5 10" id="KW-0547">Nucleotide-binding</keyword>
<keyword evidence="2 10" id="KW-0690">Ribosome biogenesis</keyword>
<evidence type="ECO:0000256" key="10">
    <source>
        <dbReference type="HAMAP-Rule" id="MF_01820"/>
    </source>
</evidence>
<comment type="subcellular location">
    <subcellularLocation>
        <location evidence="10">Cytoplasm</location>
    </subcellularLocation>
</comment>
<dbReference type="GO" id="GO:0046872">
    <property type="term" value="F:metal ion binding"/>
    <property type="evidence" value="ECO:0007669"/>
    <property type="project" value="UniProtKB-KW"/>
</dbReference>
<proteinExistence type="inferred from homology"/>
<evidence type="ECO:0000256" key="4">
    <source>
        <dbReference type="ARBA" id="ARBA00022730"/>
    </source>
</evidence>
<dbReference type="Gene3D" id="2.40.50.140">
    <property type="entry name" value="Nucleic acid-binding proteins"/>
    <property type="match status" value="1"/>
</dbReference>
<evidence type="ECO:0000256" key="7">
    <source>
        <dbReference type="ARBA" id="ARBA00022833"/>
    </source>
</evidence>
<dbReference type="PROSITE" id="PS51721">
    <property type="entry name" value="G_CP"/>
    <property type="match status" value="1"/>
</dbReference>
<dbReference type="PROSITE" id="PS50936">
    <property type="entry name" value="ENGC_GTPASE"/>
    <property type="match status" value="1"/>
</dbReference>
<evidence type="ECO:0000313" key="14">
    <source>
        <dbReference type="Proteomes" id="UP000297407"/>
    </source>
</evidence>
<dbReference type="PANTHER" id="PTHR32120">
    <property type="entry name" value="SMALL RIBOSOMAL SUBUNIT BIOGENESIS GTPASE RSGA"/>
    <property type="match status" value="1"/>
</dbReference>
<comment type="similarity">
    <text evidence="10">Belongs to the TRAFAC class YlqF/YawG GTPase family. RsgA subfamily.</text>
</comment>
<dbReference type="GO" id="GO:0003924">
    <property type="term" value="F:GTPase activity"/>
    <property type="evidence" value="ECO:0007669"/>
    <property type="project" value="UniProtKB-UniRule"/>
</dbReference>
<reference evidence="13 14" key="1">
    <citation type="submission" date="2019-04" db="EMBL/GenBank/DDBJ databases">
        <title>Flavobacterium sp. strain DS2-A Genome sequencing and assembly.</title>
        <authorList>
            <person name="Kim I."/>
        </authorList>
    </citation>
    <scope>NUCLEOTIDE SEQUENCE [LARGE SCALE GENOMIC DNA]</scope>
    <source>
        <strain evidence="13 14">DS2-A</strain>
    </source>
</reference>
<dbReference type="Proteomes" id="UP000297407">
    <property type="component" value="Unassembled WGS sequence"/>
</dbReference>
<dbReference type="Gene3D" id="3.40.50.300">
    <property type="entry name" value="P-loop containing nucleotide triphosphate hydrolases"/>
    <property type="match status" value="1"/>
</dbReference>
<comment type="cofactor">
    <cofactor evidence="10">
        <name>Zn(2+)</name>
        <dbReference type="ChEBI" id="CHEBI:29105"/>
    </cofactor>
    <text evidence="10">Binds 1 zinc ion per subunit.</text>
</comment>
<evidence type="ECO:0000259" key="12">
    <source>
        <dbReference type="PROSITE" id="PS51721"/>
    </source>
</evidence>
<feature type="domain" description="CP-type G" evidence="12">
    <location>
        <begin position="80"/>
        <end position="241"/>
    </location>
</feature>
<feature type="binding site" evidence="10">
    <location>
        <position position="278"/>
    </location>
    <ligand>
        <name>Zn(2+)</name>
        <dbReference type="ChEBI" id="CHEBI:29105"/>
    </ligand>
</feature>
<dbReference type="CDD" id="cd01854">
    <property type="entry name" value="YjeQ_EngC"/>
    <property type="match status" value="1"/>
</dbReference>
<comment type="function">
    <text evidence="10">One of several proteins that assist in the late maturation steps of the functional core of the 30S ribosomal subunit. Helps release RbfA from mature subunits. May play a role in the assembly of ribosomal proteins into the subunit. Circularly permuted GTPase that catalyzes slow GTP hydrolysis, GTPase activity is stimulated by the 30S ribosomal subunit.</text>
</comment>
<dbReference type="Pfam" id="PF16745">
    <property type="entry name" value="RsgA_N"/>
    <property type="match status" value="1"/>
</dbReference>
<keyword evidence="1 10" id="KW-0963">Cytoplasm</keyword>
<evidence type="ECO:0000256" key="5">
    <source>
        <dbReference type="ARBA" id="ARBA00022741"/>
    </source>
</evidence>
<keyword evidence="6 10" id="KW-0378">Hydrolase</keyword>
<evidence type="ECO:0000256" key="9">
    <source>
        <dbReference type="ARBA" id="ARBA00023134"/>
    </source>
</evidence>
<evidence type="ECO:0000256" key="8">
    <source>
        <dbReference type="ARBA" id="ARBA00022884"/>
    </source>
</evidence>
<dbReference type="HAMAP" id="MF_01820">
    <property type="entry name" value="GTPase_RsgA"/>
    <property type="match status" value="1"/>
</dbReference>
<comment type="caution">
    <text evidence="13">The sequence shown here is derived from an EMBL/GenBank/DDBJ whole genome shotgun (WGS) entry which is preliminary data.</text>
</comment>
<dbReference type="InterPro" id="IPR030378">
    <property type="entry name" value="G_CP_dom"/>
</dbReference>
<dbReference type="GO" id="GO:0042274">
    <property type="term" value="P:ribosomal small subunit biogenesis"/>
    <property type="evidence" value="ECO:0007669"/>
    <property type="project" value="UniProtKB-UniRule"/>
</dbReference>
<keyword evidence="3 10" id="KW-0479">Metal-binding</keyword>
<evidence type="ECO:0000256" key="2">
    <source>
        <dbReference type="ARBA" id="ARBA00022517"/>
    </source>
</evidence>
<feature type="binding site" evidence="10">
    <location>
        <position position="270"/>
    </location>
    <ligand>
        <name>Zn(2+)</name>
        <dbReference type="ChEBI" id="CHEBI:29105"/>
    </ligand>
</feature>
<feature type="binding site" evidence="10">
    <location>
        <begin position="183"/>
        <end position="191"/>
    </location>
    <ligand>
        <name>GTP</name>
        <dbReference type="ChEBI" id="CHEBI:37565"/>
    </ligand>
</feature>
<dbReference type="EMBL" id="SRLH01000006">
    <property type="protein sequence ID" value="TGD57405.1"/>
    <property type="molecule type" value="Genomic_DNA"/>
</dbReference>
<feature type="binding site" evidence="10">
    <location>
        <begin position="129"/>
        <end position="132"/>
    </location>
    <ligand>
        <name>GTP</name>
        <dbReference type="ChEBI" id="CHEBI:37565"/>
    </ligand>
</feature>
<dbReference type="RefSeq" id="WP_135527010.1">
    <property type="nucleotide sequence ID" value="NZ_SRLH01000006.1"/>
</dbReference>
<name>A0A4Z0L6N6_9FLAO</name>
<dbReference type="InterPro" id="IPR010914">
    <property type="entry name" value="RsgA_GTPase_dom"/>
</dbReference>
<accession>A0A4Z0L6N6</accession>
<dbReference type="CDD" id="cd04466">
    <property type="entry name" value="S1_YloQ_GTPase"/>
    <property type="match status" value="1"/>
</dbReference>
<organism evidence="13 14">
    <name type="scientific">Flavobacterium humi</name>
    <dbReference type="NCBI Taxonomy" id="2562683"/>
    <lineage>
        <taxon>Bacteria</taxon>
        <taxon>Pseudomonadati</taxon>
        <taxon>Bacteroidota</taxon>
        <taxon>Flavobacteriia</taxon>
        <taxon>Flavobacteriales</taxon>
        <taxon>Flavobacteriaceae</taxon>
        <taxon>Flavobacterium</taxon>
    </lineage>
</organism>
<dbReference type="OrthoDB" id="9809485at2"/>
<keyword evidence="9 10" id="KW-0342">GTP-binding</keyword>
<protein>
    <recommendedName>
        <fullName evidence="10">Small ribosomal subunit biogenesis GTPase RsgA</fullName>
        <ecNumber evidence="10">3.6.1.-</ecNumber>
    </recommendedName>
</protein>
<feature type="domain" description="EngC GTPase" evidence="11">
    <location>
        <begin position="89"/>
        <end position="239"/>
    </location>
</feature>
<sequence length="327" mass="37150">MTGTVYKSTGSWYTVKTEKGDFLECRIKGKFRMKGIKSTNPIAVGDIVDYELDETADVTTGIISNIHERKNYIVRKSVNLSHQMHIIASNVDYVFLLITINNPPTTTSFIDRFLVTAEAYGIETILVFNKIDTFDDAMLDEQLYLQYIYEQIGYTCLRVSSTEAKGVDKLKEMMVGKVSMFSGHSGVGKSTLVNAMEPSLHLKTKTISEQSKQGQHTTTFAEMYDLSFGAQIIDTPGIKGFGVVDMEKEEISGYFPEFFKLKDKCKFNNCLHKDEPKCAVKEALEKDEISWSRYNSYLKILEGDDETYRTDIYNADRIASDETRNKQ</sequence>
<dbReference type="EC" id="3.6.1.-" evidence="10"/>
<feature type="binding site" evidence="10">
    <location>
        <position position="272"/>
    </location>
    <ligand>
        <name>Zn(2+)</name>
        <dbReference type="ChEBI" id="CHEBI:29105"/>
    </ligand>
</feature>
<dbReference type="AlphaFoldDB" id="A0A4Z0L6N6"/>
<evidence type="ECO:0000256" key="6">
    <source>
        <dbReference type="ARBA" id="ARBA00022801"/>
    </source>
</evidence>
<dbReference type="InterPro" id="IPR004881">
    <property type="entry name" value="Ribosome_biogen_GTPase_RsgA"/>
</dbReference>
<dbReference type="GO" id="GO:0005525">
    <property type="term" value="F:GTP binding"/>
    <property type="evidence" value="ECO:0007669"/>
    <property type="project" value="UniProtKB-UniRule"/>
</dbReference>
<dbReference type="Gene3D" id="1.10.40.50">
    <property type="entry name" value="Probable gtpase engc, domain 3"/>
    <property type="match status" value="1"/>
</dbReference>
<dbReference type="InterPro" id="IPR031944">
    <property type="entry name" value="RsgA_N"/>
</dbReference>
<dbReference type="SUPFAM" id="SSF52540">
    <property type="entry name" value="P-loop containing nucleoside triphosphate hydrolases"/>
    <property type="match status" value="1"/>
</dbReference>
<dbReference type="GO" id="GO:0005737">
    <property type="term" value="C:cytoplasm"/>
    <property type="evidence" value="ECO:0007669"/>
    <property type="project" value="UniProtKB-SubCell"/>
</dbReference>
<evidence type="ECO:0000313" key="13">
    <source>
        <dbReference type="EMBL" id="TGD57405.1"/>
    </source>
</evidence>
<gene>
    <name evidence="10 13" type="primary">rsgA</name>
    <name evidence="13" type="ORF">E4635_12360</name>
</gene>
<feature type="binding site" evidence="10">
    <location>
        <position position="265"/>
    </location>
    <ligand>
        <name>Zn(2+)</name>
        <dbReference type="ChEBI" id="CHEBI:29105"/>
    </ligand>
</feature>